<comment type="cofactor">
    <cofactor evidence="1">
        <name>Fe cation</name>
        <dbReference type="ChEBI" id="CHEBI:24875"/>
    </cofactor>
</comment>
<sequence>MNADQIKKFNDEGVLVIPDFLSAATIEELRDECSKILDKIDDSKHVSVFDTDKKRTDDYFLTSGDKIRFFYEKGGLKDDGKLKAIPRLSVNKIGHALHLLNPAFEKVTFSKKIQDIAQSLKYKDPVIAQSMYIFKQPHFGDAVNAHQDSTYLYTEPMSLLGFWFPLQNATRENGCLAYIPGSHKSGLHNDQRMVLNPDTEHGTIMVGTPPTYEDKDFKDIEVEKGSLVLIHGLVVHRSEKNVSSESRHAYTFHMYDKGKSEYCSKNWLQPTADYSFEHLYRQDTSP</sequence>
<evidence type="ECO:0000256" key="2">
    <source>
        <dbReference type="ARBA" id="ARBA00022723"/>
    </source>
</evidence>
<dbReference type="AlphaFoldDB" id="A0A6P7TKS3"/>
<evidence type="ECO:0000313" key="5">
    <source>
        <dbReference type="Proteomes" id="UP000515154"/>
    </source>
</evidence>
<keyword evidence="6" id="KW-0560">Oxidoreductase</keyword>
<accession>A0A6P7TKS3</accession>
<gene>
    <name evidence="6" type="primary">LOC115224009</name>
</gene>
<protein>
    <submittedName>
        <fullName evidence="6">Phytanoyl-CoA dioxygenase domain-containing protein 1 homolog</fullName>
    </submittedName>
</protein>
<name>A0A6P7TKS3_9MOLL</name>
<evidence type="ECO:0000313" key="6">
    <source>
        <dbReference type="RefSeq" id="XP_029650655.1"/>
    </source>
</evidence>
<organism evidence="5 6">
    <name type="scientific">Octopus sinensis</name>
    <name type="common">East Asian common octopus</name>
    <dbReference type="NCBI Taxonomy" id="2607531"/>
    <lineage>
        <taxon>Eukaryota</taxon>
        <taxon>Metazoa</taxon>
        <taxon>Spiralia</taxon>
        <taxon>Lophotrochozoa</taxon>
        <taxon>Mollusca</taxon>
        <taxon>Cephalopoda</taxon>
        <taxon>Coleoidea</taxon>
        <taxon>Octopodiformes</taxon>
        <taxon>Octopoda</taxon>
        <taxon>Incirrata</taxon>
        <taxon>Octopodidae</taxon>
        <taxon>Octopus</taxon>
    </lineage>
</organism>
<dbReference type="GO" id="GO:0046872">
    <property type="term" value="F:metal ion binding"/>
    <property type="evidence" value="ECO:0007669"/>
    <property type="project" value="UniProtKB-KW"/>
</dbReference>
<dbReference type="SUPFAM" id="SSF51197">
    <property type="entry name" value="Clavaminate synthase-like"/>
    <property type="match status" value="1"/>
</dbReference>
<dbReference type="KEGG" id="osn:115224009"/>
<dbReference type="InterPro" id="IPR008775">
    <property type="entry name" value="Phytyl_CoA_dOase-like"/>
</dbReference>
<dbReference type="Pfam" id="PF05721">
    <property type="entry name" value="PhyH"/>
    <property type="match status" value="1"/>
</dbReference>
<keyword evidence="6" id="KW-0223">Dioxygenase</keyword>
<dbReference type="Gene3D" id="2.60.120.620">
    <property type="entry name" value="q2cbj1_9rhob like domain"/>
    <property type="match status" value="1"/>
</dbReference>
<reference evidence="6" key="1">
    <citation type="submission" date="2025-08" db="UniProtKB">
        <authorList>
            <consortium name="RefSeq"/>
        </authorList>
    </citation>
    <scope>IDENTIFICATION</scope>
</reference>
<dbReference type="RefSeq" id="XP_029650655.1">
    <property type="nucleotide sequence ID" value="XM_029794795.2"/>
</dbReference>
<proteinExistence type="inferred from homology"/>
<keyword evidence="3" id="KW-0408">Iron</keyword>
<dbReference type="PANTHER" id="PTHR20883">
    <property type="entry name" value="PHYTANOYL-COA DIOXYGENASE DOMAIN CONTAINING 1"/>
    <property type="match status" value="1"/>
</dbReference>
<keyword evidence="5" id="KW-1185">Reference proteome</keyword>
<dbReference type="GO" id="GO:0051213">
    <property type="term" value="F:dioxygenase activity"/>
    <property type="evidence" value="ECO:0007669"/>
    <property type="project" value="UniProtKB-KW"/>
</dbReference>
<dbReference type="PANTHER" id="PTHR20883:SF15">
    <property type="entry name" value="PHYTANOYL-COA DIOXYGENASE DOMAIN-CONTAINING PROTEIN 1"/>
    <property type="match status" value="1"/>
</dbReference>
<evidence type="ECO:0000256" key="3">
    <source>
        <dbReference type="ARBA" id="ARBA00023004"/>
    </source>
</evidence>
<dbReference type="Proteomes" id="UP000515154">
    <property type="component" value="Linkage group LG24"/>
</dbReference>
<evidence type="ECO:0000256" key="4">
    <source>
        <dbReference type="ARBA" id="ARBA00038356"/>
    </source>
</evidence>
<evidence type="ECO:0000256" key="1">
    <source>
        <dbReference type="ARBA" id="ARBA00001962"/>
    </source>
</evidence>
<keyword evidence="2" id="KW-0479">Metal-binding</keyword>
<comment type="similarity">
    <text evidence="4">Belongs to the PhyH family. PHYHD1 subfamily.</text>
</comment>